<keyword evidence="2" id="KW-0812">Transmembrane</keyword>
<dbReference type="EMBL" id="QZFR01000005">
    <property type="protein sequence ID" value="RXV75363.1"/>
    <property type="molecule type" value="Genomic_DNA"/>
</dbReference>
<keyword evidence="2" id="KW-1133">Transmembrane helix</keyword>
<organism evidence="4 5">
    <name type="scientific">Ligilactobacillus murinus</name>
    <dbReference type="NCBI Taxonomy" id="1622"/>
    <lineage>
        <taxon>Bacteria</taxon>
        <taxon>Bacillati</taxon>
        <taxon>Bacillota</taxon>
        <taxon>Bacilli</taxon>
        <taxon>Lactobacillales</taxon>
        <taxon>Lactobacillaceae</taxon>
        <taxon>Ligilactobacillus</taxon>
    </lineage>
</organism>
<proteinExistence type="predicted"/>
<evidence type="ECO:0000259" key="3">
    <source>
        <dbReference type="Pfam" id="PF10145"/>
    </source>
</evidence>
<dbReference type="PANTHER" id="PTHR37813:SF1">
    <property type="entry name" value="FELS-2 PROPHAGE PROTEIN"/>
    <property type="match status" value="1"/>
</dbReference>
<evidence type="ECO:0000313" key="5">
    <source>
        <dbReference type="Proteomes" id="UP000289316"/>
    </source>
</evidence>
<dbReference type="Gene3D" id="1.20.120.20">
    <property type="entry name" value="Apolipoprotein"/>
    <property type="match status" value="2"/>
</dbReference>
<protein>
    <submittedName>
        <fullName evidence="4">Phage tail tape measure protein</fullName>
    </submittedName>
</protein>
<feature type="domain" description="Phage tail tape measure protein" evidence="3">
    <location>
        <begin position="91"/>
        <end position="289"/>
    </location>
</feature>
<dbReference type="SUPFAM" id="SSF48371">
    <property type="entry name" value="ARM repeat"/>
    <property type="match status" value="1"/>
</dbReference>
<dbReference type="InterPro" id="IPR016024">
    <property type="entry name" value="ARM-type_fold"/>
</dbReference>
<sequence length="1077" mass="114229">MAQSYSITAILSAVDRGFSSAMDKAAKSTESLGKTVQDKMGGIGKAMTYAGAATTAMGVSALKGYGDFEYSLNQAAVIAGGTAKDIDGLAKVANKMGAELPISAQDAANAMVAMARDGASIETIKQRFPAIAKAATAAGADLETTASVVQQSMNIWGKSLKSPEQAAGILVQVANQSNASIESMQQALSSIGPTAASAGYSMQDTANAIGLLTNTGMSSAQAADNLNHAIVQMQSPTKKSRGYMEELGISFRDAEGNMKPIPQVASELSGALKNLGKEQQDAALKAMFGQDGMKVMRTLMKAVADETDNTTTSWNAAAKAIEEYAGSTKTANKNLDKQAKEMQQNVGSSLEQLGGNWDNLMKTSMAGAKKINGALIGSGNDFLQWATTSNESTAKAIRSFIGLSPAIGTAMTAVGGFLTNAQKIGGALSGGIRAIKLFGSGVGSFVNVSRALIGIAKGSQSALLALQMLAKTSIIAKTALLAYNVVVKIATAVQAAFNAVMALNPFVLIIAAIAAVITALVLFFTKTKMGQQIWASFVSWLSDAWNKLKELASVVWEAIVQAFSSAVDKVKSAWNGIVEFFSNLWQGIVDFAVPIWNSFLEAIAPIIDAFKNLWDALKEFFVTLWQAIVDLAVNIWNGLVEFMTPIIEAIKTAWNTMTEFFSNLWQGIVEIATTVWQSIVAFMTPIIETIKMLWNGFSEFMSGLWQSVVNVATNVWNTLVSVVTSVWESIKSYVQMAITSLGETIQTGITTIQTTWSNIWNTIVLIAQTVWNNIVTIISAVLNALAEIIQAATEAIKGNWQGALEHLRNAADTIWDAIKSVIESTLSVIRSIIEGILNTIKAIVTAVWEAIKSVTSSIWDGIKSVISNTIDTIKSTISNTMENIKSAFSRGWETAKQVTSDGIKGALDAVKRVASDMVSAGKDFVMGFVRGIKGAIGKAVSAAVDMAKSAFDSAKRALGINSPSRVMRDKVGRFVPAGLAVGMIDNLSIVEKASDKLAEASMFAVPAVDTTDFTRSLTAVNGKLTGSVDSNLTHELSLNQQPAYINVSLGGTDYGAFVADISREQGSQASLTRNYKF</sequence>
<gene>
    <name evidence="4" type="ORF">D6C19_01580</name>
</gene>
<keyword evidence="1" id="KW-1188">Viral release from host cell</keyword>
<dbReference type="PANTHER" id="PTHR37813">
    <property type="entry name" value="FELS-2 PROPHAGE PROTEIN"/>
    <property type="match status" value="1"/>
</dbReference>
<comment type="caution">
    <text evidence="4">The sequence shown here is derived from an EMBL/GenBank/DDBJ whole genome shotgun (WGS) entry which is preliminary data.</text>
</comment>
<dbReference type="Pfam" id="PF10145">
    <property type="entry name" value="PhageMin_Tail"/>
    <property type="match status" value="1"/>
</dbReference>
<keyword evidence="2" id="KW-0472">Membrane</keyword>
<dbReference type="Proteomes" id="UP000289316">
    <property type="component" value="Unassembled WGS sequence"/>
</dbReference>
<dbReference type="Gene3D" id="1.10.287.700">
    <property type="entry name" value="Helix hairpin bin"/>
    <property type="match status" value="1"/>
</dbReference>
<evidence type="ECO:0000256" key="2">
    <source>
        <dbReference type="SAM" id="Phobius"/>
    </source>
</evidence>
<dbReference type="OrthoDB" id="28713at2"/>
<dbReference type="InterPro" id="IPR010090">
    <property type="entry name" value="Phage_tape_meas"/>
</dbReference>
<name>A0A4Q2AY93_9LACO</name>
<accession>A0A4Q2AY93</accession>
<reference evidence="4 5" key="1">
    <citation type="submission" date="2018-09" db="EMBL/GenBank/DDBJ databases">
        <title>Murine metabolic-syndrome-specific gut microbial biobank.</title>
        <authorList>
            <person name="Liu C."/>
        </authorList>
    </citation>
    <scope>NUCLEOTIDE SEQUENCE [LARGE SCALE GENOMIC DNA]</scope>
    <source>
        <strain evidence="4 5">C-30</strain>
    </source>
</reference>
<feature type="transmembrane region" description="Helical" evidence="2">
    <location>
        <begin position="474"/>
        <end position="497"/>
    </location>
</feature>
<dbReference type="NCBIfam" id="TIGR01760">
    <property type="entry name" value="tape_meas_TP901"/>
    <property type="match status" value="1"/>
</dbReference>
<dbReference type="RefSeq" id="WP_089135363.1">
    <property type="nucleotide sequence ID" value="NZ_BDFM01000158.1"/>
</dbReference>
<evidence type="ECO:0000256" key="1">
    <source>
        <dbReference type="ARBA" id="ARBA00022612"/>
    </source>
</evidence>
<feature type="transmembrane region" description="Helical" evidence="2">
    <location>
        <begin position="503"/>
        <end position="524"/>
    </location>
</feature>
<dbReference type="AlphaFoldDB" id="A0A4Q2AY93"/>
<evidence type="ECO:0000313" key="4">
    <source>
        <dbReference type="EMBL" id="RXV75363.1"/>
    </source>
</evidence>